<evidence type="ECO:0000256" key="5">
    <source>
        <dbReference type="ARBA" id="ARBA00023015"/>
    </source>
</evidence>
<dbReference type="GO" id="GO:0045944">
    <property type="term" value="P:positive regulation of transcription by RNA polymerase II"/>
    <property type="evidence" value="ECO:0007669"/>
    <property type="project" value="TreeGrafter"/>
</dbReference>
<evidence type="ECO:0000256" key="4">
    <source>
        <dbReference type="ARBA" id="ARBA00022491"/>
    </source>
</evidence>
<sequence length="285" mass="32536">MISTNDVSSSPFNNQQILRQQATPRSLATPSSNLYSPMRSNDIQLSPYPNRSISSVQTINSPMGTIPSAVPEIDSFIFNVLLNDSILNIHRDINFDSCVLCACNSNELSIHGIDSIIYLEKPHDNSKSTHSQMYPHQQQSLYQHAAQHHQQQTTAPINNSCSCGFSAVVNLRLGHSSGLFYEDEIEITGIKADIKYRQTMDQLSVNVLELIERKECLSSPFDYFNNQYSQKQNTQDTLELLKQPFHQHENWACRLAIDQARNNVNFLIADDIEKHHWLHQWSYLT</sequence>
<comment type="similarity">
    <text evidence="2">Belongs to the Mediator complex subunit 13 family.</text>
</comment>
<dbReference type="Proteomes" id="UP000681967">
    <property type="component" value="Unassembled WGS sequence"/>
</dbReference>
<comment type="subcellular location">
    <subcellularLocation>
        <location evidence="1">Nucleus</location>
    </subcellularLocation>
</comment>
<dbReference type="GO" id="GO:0003713">
    <property type="term" value="F:transcription coactivator activity"/>
    <property type="evidence" value="ECO:0007669"/>
    <property type="project" value="TreeGrafter"/>
</dbReference>
<proteinExistence type="inferred from homology"/>
<evidence type="ECO:0000256" key="1">
    <source>
        <dbReference type="ARBA" id="ARBA00004123"/>
    </source>
</evidence>
<reference evidence="9" key="1">
    <citation type="submission" date="2021-02" db="EMBL/GenBank/DDBJ databases">
        <authorList>
            <person name="Nowell W R."/>
        </authorList>
    </citation>
    <scope>NUCLEOTIDE SEQUENCE</scope>
</reference>
<keyword evidence="7" id="KW-0539">Nucleus</keyword>
<keyword evidence="4" id="KW-0678">Repressor</keyword>
<dbReference type="PANTHER" id="PTHR48249:SF3">
    <property type="entry name" value="MEDIATOR OF RNA POLYMERASE II TRANSCRIPTION SUBUNIT 13"/>
    <property type="match status" value="1"/>
</dbReference>
<dbReference type="AlphaFoldDB" id="A0A8S3EIV1"/>
<gene>
    <name evidence="9" type="ORF">BYL167_LOCUS60935</name>
</gene>
<comment type="caution">
    <text evidence="9">The sequence shown here is derived from an EMBL/GenBank/DDBJ whole genome shotgun (WGS) entry which is preliminary data.</text>
</comment>
<dbReference type="PANTHER" id="PTHR48249">
    <property type="entry name" value="MEDIATOR OF RNA POLYMERASE II TRANSCRIPTION SUBUNIT 13"/>
    <property type="match status" value="1"/>
</dbReference>
<evidence type="ECO:0000256" key="8">
    <source>
        <dbReference type="SAM" id="MobiDB-lite"/>
    </source>
</evidence>
<evidence type="ECO:0000256" key="2">
    <source>
        <dbReference type="ARBA" id="ARBA00009354"/>
    </source>
</evidence>
<evidence type="ECO:0000256" key="7">
    <source>
        <dbReference type="ARBA" id="ARBA00023242"/>
    </source>
</evidence>
<keyword evidence="5" id="KW-0805">Transcription regulation</keyword>
<evidence type="ECO:0000313" key="9">
    <source>
        <dbReference type="EMBL" id="CAF5073543.1"/>
    </source>
</evidence>
<organism evidence="9 10">
    <name type="scientific">Rotaria magnacalcarata</name>
    <dbReference type="NCBI Taxonomy" id="392030"/>
    <lineage>
        <taxon>Eukaryota</taxon>
        <taxon>Metazoa</taxon>
        <taxon>Spiralia</taxon>
        <taxon>Gnathifera</taxon>
        <taxon>Rotifera</taxon>
        <taxon>Eurotatoria</taxon>
        <taxon>Bdelloidea</taxon>
        <taxon>Philodinida</taxon>
        <taxon>Philodinidae</taxon>
        <taxon>Rotaria</taxon>
    </lineage>
</organism>
<evidence type="ECO:0000313" key="10">
    <source>
        <dbReference type="Proteomes" id="UP000681967"/>
    </source>
</evidence>
<evidence type="ECO:0000256" key="6">
    <source>
        <dbReference type="ARBA" id="ARBA00023163"/>
    </source>
</evidence>
<dbReference type="EMBL" id="CAJOBH010231561">
    <property type="protein sequence ID" value="CAF5073543.1"/>
    <property type="molecule type" value="Genomic_DNA"/>
</dbReference>
<name>A0A8S3EIV1_9BILA</name>
<protein>
    <recommendedName>
        <fullName evidence="3">Mediator of RNA polymerase II transcription subunit 13</fullName>
    </recommendedName>
</protein>
<evidence type="ECO:0000256" key="3">
    <source>
        <dbReference type="ARBA" id="ARBA00019618"/>
    </source>
</evidence>
<feature type="non-terminal residue" evidence="9">
    <location>
        <position position="1"/>
    </location>
</feature>
<keyword evidence="6" id="KW-0804">Transcription</keyword>
<dbReference type="InterPro" id="IPR051139">
    <property type="entry name" value="Mediator_complx_sub13"/>
</dbReference>
<accession>A0A8S3EIV1</accession>
<dbReference type="GO" id="GO:0016592">
    <property type="term" value="C:mediator complex"/>
    <property type="evidence" value="ECO:0007669"/>
    <property type="project" value="TreeGrafter"/>
</dbReference>
<feature type="region of interest" description="Disordered" evidence="8">
    <location>
        <begin position="19"/>
        <end position="41"/>
    </location>
</feature>